<proteinExistence type="inferred from homology"/>
<dbReference type="PIRSF" id="PIRSF000513">
    <property type="entry name" value="Thz_kinase"/>
    <property type="match status" value="1"/>
</dbReference>
<sequence length="269" mass="26603">MVTTTSVTADAVAEVRENLRDQAPLVHCLTNLVVANFTANALLAAGASPAMTDTPEDAQVLAAGAGAVLVNLGTVTHASAEGMRASVTSAARAGRPWVLDPVAAGPLPWRTALAGDLLALAPPAVVRGNASEVLALTGGAGGRGVESTADPEQAWPAARSLAGTYGLTVAVSGPVDLLTDGERTVRVANGHPLMIRITGVGCVLGALTAGCLAVTSDALLAATAATVLLTLAGEAAAARAPRPGSFATALLDELDATGADRIRAGARLG</sequence>
<organism evidence="13 14">
    <name type="scientific">Actinopolymorpha cephalotaxi</name>
    <dbReference type="NCBI Taxonomy" id="504797"/>
    <lineage>
        <taxon>Bacteria</taxon>
        <taxon>Bacillati</taxon>
        <taxon>Actinomycetota</taxon>
        <taxon>Actinomycetes</taxon>
        <taxon>Propionibacteriales</taxon>
        <taxon>Actinopolymorphaceae</taxon>
        <taxon>Actinopolymorpha</taxon>
    </lineage>
</organism>
<dbReference type="SUPFAM" id="SSF53613">
    <property type="entry name" value="Ribokinase-like"/>
    <property type="match status" value="1"/>
</dbReference>
<dbReference type="GO" id="GO:0009229">
    <property type="term" value="P:thiamine diphosphate biosynthetic process"/>
    <property type="evidence" value="ECO:0007669"/>
    <property type="project" value="UniProtKB-UniRule"/>
</dbReference>
<evidence type="ECO:0000256" key="9">
    <source>
        <dbReference type="ARBA" id="ARBA00022842"/>
    </source>
</evidence>
<dbReference type="EMBL" id="JACBZA010000001">
    <property type="protein sequence ID" value="NYH82131.1"/>
    <property type="molecule type" value="Genomic_DNA"/>
</dbReference>
<dbReference type="AlphaFoldDB" id="A0A1I3AIK2"/>
<dbReference type="RefSeq" id="WP_092888639.1">
    <property type="nucleotide sequence ID" value="NZ_FOOI01000019.1"/>
</dbReference>
<dbReference type="Pfam" id="PF02110">
    <property type="entry name" value="HK"/>
    <property type="match status" value="1"/>
</dbReference>
<evidence type="ECO:0000313" key="15">
    <source>
        <dbReference type="Proteomes" id="UP000533017"/>
    </source>
</evidence>
<dbReference type="UniPathway" id="UPA00060">
    <property type="reaction ID" value="UER00139"/>
</dbReference>
<protein>
    <recommendedName>
        <fullName evidence="11">Hydroxyethylthiazole kinase</fullName>
        <ecNumber evidence="11">2.7.1.50</ecNumber>
    </recommendedName>
    <alternativeName>
        <fullName evidence="11">4-methyl-5-beta-hydroxyethylthiazole kinase</fullName>
        <shortName evidence="11">TH kinase</shortName>
        <shortName evidence="11">Thz kinase</shortName>
    </alternativeName>
</protein>
<dbReference type="GO" id="GO:0004417">
    <property type="term" value="F:hydroxyethylthiazole kinase activity"/>
    <property type="evidence" value="ECO:0007669"/>
    <property type="project" value="UniProtKB-UniRule"/>
</dbReference>
<evidence type="ECO:0000313" key="13">
    <source>
        <dbReference type="EMBL" id="SFH49161.1"/>
    </source>
</evidence>
<keyword evidence="15" id="KW-1185">Reference proteome</keyword>
<dbReference type="HAMAP" id="MF_00228">
    <property type="entry name" value="Thz_kinase"/>
    <property type="match status" value="1"/>
</dbReference>
<gene>
    <name evidence="11" type="primary">thiM</name>
    <name evidence="12" type="ORF">FHR37_000982</name>
    <name evidence="13" type="ORF">SAMN05421678_11942</name>
</gene>
<evidence type="ECO:0000256" key="1">
    <source>
        <dbReference type="ARBA" id="ARBA00001771"/>
    </source>
</evidence>
<evidence type="ECO:0000256" key="6">
    <source>
        <dbReference type="ARBA" id="ARBA00022741"/>
    </source>
</evidence>
<dbReference type="PRINTS" id="PR01099">
    <property type="entry name" value="HYETHTZKNASE"/>
</dbReference>
<evidence type="ECO:0000256" key="7">
    <source>
        <dbReference type="ARBA" id="ARBA00022777"/>
    </source>
</evidence>
<dbReference type="Proteomes" id="UP000533017">
    <property type="component" value="Unassembled WGS sequence"/>
</dbReference>
<keyword evidence="4 11" id="KW-0808">Transferase</keyword>
<keyword evidence="6 11" id="KW-0547">Nucleotide-binding</keyword>
<evidence type="ECO:0000256" key="11">
    <source>
        <dbReference type="HAMAP-Rule" id="MF_00228"/>
    </source>
</evidence>
<dbReference type="EMBL" id="FOOI01000019">
    <property type="protein sequence ID" value="SFH49161.1"/>
    <property type="molecule type" value="Genomic_DNA"/>
</dbReference>
<name>A0A1I3AIK2_9ACTN</name>
<dbReference type="OrthoDB" id="8909021at2"/>
<evidence type="ECO:0000256" key="2">
    <source>
        <dbReference type="ARBA" id="ARBA00001946"/>
    </source>
</evidence>
<dbReference type="CDD" id="cd01170">
    <property type="entry name" value="THZ_kinase"/>
    <property type="match status" value="1"/>
</dbReference>
<dbReference type="GO" id="GO:0009228">
    <property type="term" value="P:thiamine biosynthetic process"/>
    <property type="evidence" value="ECO:0007669"/>
    <property type="project" value="UniProtKB-KW"/>
</dbReference>
<evidence type="ECO:0000313" key="12">
    <source>
        <dbReference type="EMBL" id="NYH82131.1"/>
    </source>
</evidence>
<comment type="catalytic activity">
    <reaction evidence="1 11">
        <text>5-(2-hydroxyethyl)-4-methylthiazole + ATP = 4-methyl-5-(2-phosphooxyethyl)-thiazole + ADP + H(+)</text>
        <dbReference type="Rhea" id="RHEA:24212"/>
        <dbReference type="ChEBI" id="CHEBI:15378"/>
        <dbReference type="ChEBI" id="CHEBI:17957"/>
        <dbReference type="ChEBI" id="CHEBI:30616"/>
        <dbReference type="ChEBI" id="CHEBI:58296"/>
        <dbReference type="ChEBI" id="CHEBI:456216"/>
        <dbReference type="EC" id="2.7.1.50"/>
    </reaction>
</comment>
<keyword evidence="8 11" id="KW-0067">ATP-binding</keyword>
<dbReference type="GO" id="GO:0005524">
    <property type="term" value="F:ATP binding"/>
    <property type="evidence" value="ECO:0007669"/>
    <property type="project" value="UniProtKB-UniRule"/>
</dbReference>
<reference evidence="12 15" key="2">
    <citation type="submission" date="2020-07" db="EMBL/GenBank/DDBJ databases">
        <title>Sequencing the genomes of 1000 actinobacteria strains.</title>
        <authorList>
            <person name="Klenk H.-P."/>
        </authorList>
    </citation>
    <scope>NUCLEOTIDE SEQUENCE [LARGE SCALE GENOMIC DNA]</scope>
    <source>
        <strain evidence="12 15">DSM 45117</strain>
    </source>
</reference>
<dbReference type="InterPro" id="IPR000417">
    <property type="entry name" value="Hyethyz_kinase"/>
</dbReference>
<comment type="function">
    <text evidence="11">Catalyzes the phosphorylation of the hydroxyl group of 4-methyl-5-beta-hydroxyethylthiazole (THZ).</text>
</comment>
<evidence type="ECO:0000256" key="5">
    <source>
        <dbReference type="ARBA" id="ARBA00022723"/>
    </source>
</evidence>
<dbReference type="Gene3D" id="3.40.1190.20">
    <property type="match status" value="1"/>
</dbReference>
<evidence type="ECO:0000256" key="8">
    <source>
        <dbReference type="ARBA" id="ARBA00022840"/>
    </source>
</evidence>
<feature type="binding site" evidence="11">
    <location>
        <position position="199"/>
    </location>
    <ligand>
        <name>substrate</name>
    </ligand>
</feature>
<feature type="binding site" evidence="11">
    <location>
        <position position="51"/>
    </location>
    <ligand>
        <name>substrate</name>
    </ligand>
</feature>
<dbReference type="EC" id="2.7.1.50" evidence="11"/>
<dbReference type="NCBIfam" id="NF006830">
    <property type="entry name" value="PRK09355.1"/>
    <property type="match status" value="1"/>
</dbReference>
<keyword evidence="10 11" id="KW-0784">Thiamine biosynthesis</keyword>
<evidence type="ECO:0000313" key="14">
    <source>
        <dbReference type="Proteomes" id="UP000199052"/>
    </source>
</evidence>
<dbReference type="STRING" id="504797.SAMN05421678_11942"/>
<dbReference type="Proteomes" id="UP000199052">
    <property type="component" value="Unassembled WGS sequence"/>
</dbReference>
<evidence type="ECO:0000256" key="3">
    <source>
        <dbReference type="ARBA" id="ARBA00004868"/>
    </source>
</evidence>
<keyword evidence="9 11" id="KW-0460">Magnesium</keyword>
<dbReference type="InterPro" id="IPR029056">
    <property type="entry name" value="Ribokinase-like"/>
</dbReference>
<keyword evidence="5 11" id="KW-0479">Metal-binding</keyword>
<keyword evidence="7 11" id="KW-0418">Kinase</keyword>
<comment type="similarity">
    <text evidence="11">Belongs to the Thz kinase family.</text>
</comment>
<comment type="pathway">
    <text evidence="3 11">Cofactor biosynthesis; thiamine diphosphate biosynthesis; 4-methyl-5-(2-phosphoethyl)-thiazole from 5-(2-hydroxyethyl)-4-methylthiazole: step 1/1.</text>
</comment>
<reference evidence="13 14" key="1">
    <citation type="submission" date="2016-10" db="EMBL/GenBank/DDBJ databases">
        <authorList>
            <person name="de Groot N.N."/>
        </authorList>
    </citation>
    <scope>NUCLEOTIDE SEQUENCE [LARGE SCALE GENOMIC DNA]</scope>
    <source>
        <strain evidence="13 14">CPCC 202808</strain>
    </source>
</reference>
<feature type="binding site" evidence="11">
    <location>
        <position position="172"/>
    </location>
    <ligand>
        <name>ATP</name>
        <dbReference type="ChEBI" id="CHEBI:30616"/>
    </ligand>
</feature>
<comment type="cofactor">
    <cofactor evidence="2 11">
        <name>Mg(2+)</name>
        <dbReference type="ChEBI" id="CHEBI:18420"/>
    </cofactor>
</comment>
<feature type="binding site" evidence="11">
    <location>
        <position position="127"/>
    </location>
    <ligand>
        <name>ATP</name>
        <dbReference type="ChEBI" id="CHEBI:30616"/>
    </ligand>
</feature>
<evidence type="ECO:0000256" key="4">
    <source>
        <dbReference type="ARBA" id="ARBA00022679"/>
    </source>
</evidence>
<evidence type="ECO:0000256" key="10">
    <source>
        <dbReference type="ARBA" id="ARBA00022977"/>
    </source>
</evidence>
<dbReference type="GO" id="GO:0000287">
    <property type="term" value="F:magnesium ion binding"/>
    <property type="evidence" value="ECO:0007669"/>
    <property type="project" value="UniProtKB-UniRule"/>
</dbReference>
<accession>A0A1I3AIK2</accession>